<comment type="catalytic activity">
    <reaction evidence="6">
        <text>a 2'-deoxyadenosine in DNA + S-adenosyl-L-methionine = an N(6)-methyl-2'-deoxyadenosine in DNA + S-adenosyl-L-homocysteine + H(+)</text>
        <dbReference type="Rhea" id="RHEA:15197"/>
        <dbReference type="Rhea" id="RHEA-COMP:12418"/>
        <dbReference type="Rhea" id="RHEA-COMP:12419"/>
        <dbReference type="ChEBI" id="CHEBI:15378"/>
        <dbReference type="ChEBI" id="CHEBI:57856"/>
        <dbReference type="ChEBI" id="CHEBI:59789"/>
        <dbReference type="ChEBI" id="CHEBI:90615"/>
        <dbReference type="ChEBI" id="CHEBI:90616"/>
        <dbReference type="EC" id="2.1.1.72"/>
    </reaction>
</comment>
<evidence type="ECO:0000313" key="8">
    <source>
        <dbReference type="EMBL" id="KKY00288.1"/>
    </source>
</evidence>
<dbReference type="GO" id="GO:0009007">
    <property type="term" value="F:site-specific DNA-methyltransferase (adenine-specific) activity"/>
    <property type="evidence" value="ECO:0007669"/>
    <property type="project" value="UniProtKB-EC"/>
</dbReference>
<dbReference type="RefSeq" id="WP_046823978.1">
    <property type="nucleotide sequence ID" value="NZ_LBBT01000301.1"/>
</dbReference>
<dbReference type="GO" id="GO:0032259">
    <property type="term" value="P:methylation"/>
    <property type="evidence" value="ECO:0007669"/>
    <property type="project" value="UniProtKB-KW"/>
</dbReference>
<dbReference type="InterPro" id="IPR050953">
    <property type="entry name" value="N4_N6_ade-DNA_methylase"/>
</dbReference>
<dbReference type="Pfam" id="PF12950">
    <property type="entry name" value="TaqI_C"/>
    <property type="match status" value="1"/>
</dbReference>
<evidence type="ECO:0000313" key="9">
    <source>
        <dbReference type="Proteomes" id="UP000034407"/>
    </source>
</evidence>
<dbReference type="EMBL" id="LBBT01000301">
    <property type="protein sequence ID" value="KKY00288.1"/>
    <property type="molecule type" value="Genomic_DNA"/>
</dbReference>
<keyword evidence="9" id="KW-1185">Reference proteome</keyword>
<evidence type="ECO:0000256" key="6">
    <source>
        <dbReference type="ARBA" id="ARBA00047942"/>
    </source>
</evidence>
<feature type="domain" description="TaqI-like C-terminal specificity" evidence="7">
    <location>
        <begin position="16"/>
        <end position="141"/>
    </location>
</feature>
<dbReference type="GO" id="GO:0009307">
    <property type="term" value="P:DNA restriction-modification system"/>
    <property type="evidence" value="ECO:0007669"/>
    <property type="project" value="UniProtKB-KW"/>
</dbReference>
<evidence type="ECO:0000256" key="2">
    <source>
        <dbReference type="ARBA" id="ARBA00022603"/>
    </source>
</evidence>
<dbReference type="Proteomes" id="UP000034407">
    <property type="component" value="Unassembled WGS sequence"/>
</dbReference>
<gene>
    <name evidence="8" type="ORF">VN21_15065</name>
</gene>
<dbReference type="PATRIC" id="fig|1629550.3.peg.2478"/>
<evidence type="ECO:0000259" key="7">
    <source>
        <dbReference type="Pfam" id="PF12950"/>
    </source>
</evidence>
<sequence>IEKSDLKLIYSDDINDINNYIESIKYIQTYKNKLQNRRECKKNTRKWYQLQWGRDKSMFERKKIMYPYKSSENKFAIDENNSFCSADVYSFCIKKEYEEEFSYEYLLGLLNSKVYDNYFKVFAKKMGKNLYDYYPNKVMEISIFKDENYIEIENLSKQIIKNIKFDNKVNEDINYLQQEIEELIKKSLNLNSLN</sequence>
<evidence type="ECO:0000256" key="4">
    <source>
        <dbReference type="ARBA" id="ARBA00022747"/>
    </source>
</evidence>
<evidence type="ECO:0000256" key="5">
    <source>
        <dbReference type="ARBA" id="ARBA00023125"/>
    </source>
</evidence>
<keyword evidence="5" id="KW-0238">DNA-binding</keyword>
<reference evidence="8 9" key="1">
    <citation type="submission" date="2015-04" db="EMBL/GenBank/DDBJ databases">
        <title>Microcin producing Clostridium sp. JC272T.</title>
        <authorList>
            <person name="Jyothsna T."/>
            <person name="Sasikala C."/>
            <person name="Ramana C."/>
        </authorList>
    </citation>
    <scope>NUCLEOTIDE SEQUENCE [LARGE SCALE GENOMIC DNA]</scope>
    <source>
        <strain evidence="8 9">JC272</strain>
    </source>
</reference>
<evidence type="ECO:0000256" key="3">
    <source>
        <dbReference type="ARBA" id="ARBA00022679"/>
    </source>
</evidence>
<evidence type="ECO:0000256" key="1">
    <source>
        <dbReference type="ARBA" id="ARBA00011900"/>
    </source>
</evidence>
<name>A0A0M3DDC2_9FIRM</name>
<feature type="non-terminal residue" evidence="8">
    <location>
        <position position="1"/>
    </location>
</feature>
<accession>A0A0M3DDC2</accession>
<protein>
    <recommendedName>
        <fullName evidence="1">site-specific DNA-methyltransferase (adenine-specific)</fullName>
        <ecNumber evidence="1">2.1.1.72</ecNumber>
    </recommendedName>
</protein>
<dbReference type="PANTHER" id="PTHR33841:SF6">
    <property type="entry name" value="TYPE II METHYLTRANSFERASE M.HINDII"/>
    <property type="match status" value="1"/>
</dbReference>
<dbReference type="AlphaFoldDB" id="A0A0M3DDC2"/>
<dbReference type="GO" id="GO:0003677">
    <property type="term" value="F:DNA binding"/>
    <property type="evidence" value="ECO:0007669"/>
    <property type="project" value="UniProtKB-KW"/>
</dbReference>
<keyword evidence="3 8" id="KW-0808">Transferase</keyword>
<dbReference type="REBASE" id="114233">
    <property type="entry name" value="M.CspJC272ORF15065P"/>
</dbReference>
<organism evidence="8 9">
    <name type="scientific">Paraclostridium benzoelyticum</name>
    <dbReference type="NCBI Taxonomy" id="1629550"/>
    <lineage>
        <taxon>Bacteria</taxon>
        <taxon>Bacillati</taxon>
        <taxon>Bacillota</taxon>
        <taxon>Clostridia</taxon>
        <taxon>Peptostreptococcales</taxon>
        <taxon>Peptostreptococcaceae</taxon>
        <taxon>Paraclostridium</taxon>
    </lineage>
</organism>
<proteinExistence type="predicted"/>
<keyword evidence="4" id="KW-0680">Restriction system</keyword>
<dbReference type="InterPro" id="IPR025931">
    <property type="entry name" value="TaqI_C"/>
</dbReference>
<keyword evidence="2 8" id="KW-0489">Methyltransferase</keyword>
<dbReference type="PANTHER" id="PTHR33841">
    <property type="entry name" value="DNA METHYLTRANSFERASE YEEA-RELATED"/>
    <property type="match status" value="1"/>
</dbReference>
<comment type="caution">
    <text evidence="8">The sequence shown here is derived from an EMBL/GenBank/DDBJ whole genome shotgun (WGS) entry which is preliminary data.</text>
</comment>
<dbReference type="EC" id="2.1.1.72" evidence="1"/>